<evidence type="ECO:0000313" key="1">
    <source>
        <dbReference type="EMBL" id="PRX66147.1"/>
    </source>
</evidence>
<name>A0A2T0N2H0_9ACTN</name>
<sequence length="89" mass="10147">MRGRRQALTPIEADRHFGYCKECGRVRYATKKRAKAAARQLHPGRNMRAFPCDTYWHFGPHTAAKNNTSFQGVRPTLVIVDEAVSWEAS</sequence>
<dbReference type="EMBL" id="PVNG01000006">
    <property type="protein sequence ID" value="PRX66147.1"/>
    <property type="molecule type" value="Genomic_DNA"/>
</dbReference>
<gene>
    <name evidence="1" type="ORF">B0I32_106283</name>
</gene>
<dbReference type="RefSeq" id="WP_106239759.1">
    <property type="nucleotide sequence ID" value="NZ_PVNG01000006.1"/>
</dbReference>
<protein>
    <submittedName>
        <fullName evidence="1">Uncharacterized protein</fullName>
    </submittedName>
</protein>
<evidence type="ECO:0000313" key="2">
    <source>
        <dbReference type="Proteomes" id="UP000238312"/>
    </source>
</evidence>
<reference evidence="1 2" key="1">
    <citation type="submission" date="2018-03" db="EMBL/GenBank/DDBJ databases">
        <title>Genomic Encyclopedia of Type Strains, Phase III (KMG-III): the genomes of soil and plant-associated and newly described type strains.</title>
        <authorList>
            <person name="Whitman W."/>
        </authorList>
    </citation>
    <scope>NUCLEOTIDE SEQUENCE [LARGE SCALE GENOMIC DNA]</scope>
    <source>
        <strain evidence="1 2">CGMCC 4.7104</strain>
    </source>
</reference>
<dbReference type="AlphaFoldDB" id="A0A2T0N2H0"/>
<keyword evidence="2" id="KW-1185">Reference proteome</keyword>
<organism evidence="1 2">
    <name type="scientific">Nonomuraea fuscirosea</name>
    <dbReference type="NCBI Taxonomy" id="1291556"/>
    <lineage>
        <taxon>Bacteria</taxon>
        <taxon>Bacillati</taxon>
        <taxon>Actinomycetota</taxon>
        <taxon>Actinomycetes</taxon>
        <taxon>Streptosporangiales</taxon>
        <taxon>Streptosporangiaceae</taxon>
        <taxon>Nonomuraea</taxon>
    </lineage>
</organism>
<accession>A0A2T0N2H0</accession>
<dbReference type="Proteomes" id="UP000238312">
    <property type="component" value="Unassembled WGS sequence"/>
</dbReference>
<proteinExistence type="predicted"/>
<comment type="caution">
    <text evidence="1">The sequence shown here is derived from an EMBL/GenBank/DDBJ whole genome shotgun (WGS) entry which is preliminary data.</text>
</comment>